<keyword evidence="3" id="KW-1185">Reference proteome</keyword>
<dbReference type="EMBL" id="JARBHI010000002">
    <property type="protein sequence ID" value="MDE1655760.1"/>
    <property type="molecule type" value="Genomic_DNA"/>
</dbReference>
<feature type="transmembrane region" description="Helical" evidence="1">
    <location>
        <begin position="69"/>
        <end position="91"/>
    </location>
</feature>
<keyword evidence="1" id="KW-1133">Transmembrane helix</keyword>
<sequence>MSLPVGAFTAAAPSIQRRLRKMSKYPREPRVFSQAKLFILSGAICTFPPLMGLVIVLTTDEVPDPVDKILFLVLISTVIILGLLFLMHGFWRRFGVDDQKVWSRFGAVFYREIYFSEITRVTFVGISFGIFAHNKKPLALGINRFDYTLAYLRILEEMRVRRFTVGKIEPDDPRWPEAWQEMRNRLAAEAYRNHQEYYDSHPAELEELNALAVGRYPVGS</sequence>
<dbReference type="Proteomes" id="UP001219297">
    <property type="component" value="Unassembled WGS sequence"/>
</dbReference>
<protein>
    <recommendedName>
        <fullName evidence="4">DUF304 domain-containing protein</fullName>
    </recommendedName>
</protein>
<keyword evidence="1" id="KW-0812">Transmembrane</keyword>
<evidence type="ECO:0000256" key="1">
    <source>
        <dbReference type="SAM" id="Phobius"/>
    </source>
</evidence>
<keyword evidence="1" id="KW-0472">Membrane</keyword>
<evidence type="ECO:0000313" key="2">
    <source>
        <dbReference type="EMBL" id="MDE1655760.1"/>
    </source>
</evidence>
<evidence type="ECO:0008006" key="4">
    <source>
        <dbReference type="Google" id="ProtNLM"/>
    </source>
</evidence>
<dbReference type="RefSeq" id="WP_274733365.1">
    <property type="nucleotide sequence ID" value="NZ_CAMXYX010000033.1"/>
</dbReference>
<accession>A0ABT5V5C8</accession>
<feature type="transmembrane region" description="Helical" evidence="1">
    <location>
        <begin position="37"/>
        <end position="57"/>
    </location>
</feature>
<evidence type="ECO:0000313" key="3">
    <source>
        <dbReference type="Proteomes" id="UP001219297"/>
    </source>
</evidence>
<organism evidence="2 3">
    <name type="scientific">Actinotignum sanguinis</name>
    <dbReference type="NCBI Taxonomy" id="1445614"/>
    <lineage>
        <taxon>Bacteria</taxon>
        <taxon>Bacillati</taxon>
        <taxon>Actinomycetota</taxon>
        <taxon>Actinomycetes</taxon>
        <taxon>Actinomycetales</taxon>
        <taxon>Actinomycetaceae</taxon>
        <taxon>Actinotignum</taxon>
    </lineage>
</organism>
<proteinExistence type="predicted"/>
<comment type="caution">
    <text evidence="2">The sequence shown here is derived from an EMBL/GenBank/DDBJ whole genome shotgun (WGS) entry which is preliminary data.</text>
</comment>
<dbReference type="GeneID" id="83608391"/>
<name>A0ABT5V5C8_9ACTO</name>
<gene>
    <name evidence="2" type="ORF">PWJ81_01585</name>
</gene>
<reference evidence="2 3" key="1">
    <citation type="submission" date="2023-02" db="EMBL/GenBank/DDBJ databases">
        <title>Defining the Infant Male Urobiome and Moving Towards Mechanisms in Urobiome Research.</title>
        <authorList>
            <person name="Reasoner S."/>
            <person name="Flores V."/>
            <person name="Van Horn G."/>
            <person name="Morales G."/>
            <person name="Peard L."/>
            <person name="Abelson B."/>
            <person name="Manuel C."/>
            <person name="Lee J."/>
            <person name="Baker B."/>
            <person name="Williams T."/>
            <person name="Schmitz J."/>
            <person name="Clayton D."/>
            <person name="Hadjifrangiskou M."/>
        </authorList>
    </citation>
    <scope>NUCLEOTIDE SEQUENCE [LARGE SCALE GENOMIC DNA]</scope>
    <source>
        <strain evidence="2 3">AS1053</strain>
    </source>
</reference>